<dbReference type="PANTHER" id="PTHR33064">
    <property type="entry name" value="POL PROTEIN"/>
    <property type="match status" value="1"/>
</dbReference>
<feature type="region of interest" description="Disordered" evidence="1">
    <location>
        <begin position="290"/>
        <end position="310"/>
    </location>
</feature>
<dbReference type="FunFam" id="3.30.70.270:FF:000020">
    <property type="entry name" value="Transposon Tf2-6 polyprotein-like Protein"/>
    <property type="match status" value="1"/>
</dbReference>
<feature type="domain" description="Retrotransposon gag" evidence="3">
    <location>
        <begin position="88"/>
        <end position="130"/>
    </location>
</feature>
<feature type="domain" description="Reverse transcriptase/retrotransposon-derived protein RNase H-like" evidence="4">
    <location>
        <begin position="966"/>
        <end position="1032"/>
    </location>
</feature>
<dbReference type="CDD" id="cd01647">
    <property type="entry name" value="RT_LTR"/>
    <property type="match status" value="1"/>
</dbReference>
<dbReference type="STRING" id="57577.A0A2K3MZL1"/>
<accession>A0A2K3MZL1</accession>
<dbReference type="Pfam" id="PF17919">
    <property type="entry name" value="RT_RNaseH_2"/>
    <property type="match status" value="1"/>
</dbReference>
<name>A0A2K3MZL1_TRIPR</name>
<dbReference type="Pfam" id="PF13650">
    <property type="entry name" value="Asp_protease_2"/>
    <property type="match status" value="1"/>
</dbReference>
<dbReference type="InterPro" id="IPR043128">
    <property type="entry name" value="Rev_trsase/Diguanyl_cyclase"/>
</dbReference>
<dbReference type="InterPro" id="IPR005162">
    <property type="entry name" value="Retrotrans_gag_dom"/>
</dbReference>
<dbReference type="PANTHER" id="PTHR33064:SF39">
    <property type="match status" value="1"/>
</dbReference>
<comment type="caution">
    <text evidence="5">The sequence shown here is derived from an EMBL/GenBank/DDBJ whole genome shotgun (WGS) entry which is preliminary data.</text>
</comment>
<dbReference type="SUPFAM" id="SSF56672">
    <property type="entry name" value="DNA/RNA polymerases"/>
    <property type="match status" value="1"/>
</dbReference>
<dbReference type="Gene3D" id="3.10.10.10">
    <property type="entry name" value="HIV Type 1 Reverse Transcriptase, subunit A, domain 1"/>
    <property type="match status" value="1"/>
</dbReference>
<dbReference type="Pfam" id="PF00078">
    <property type="entry name" value="RVT_1"/>
    <property type="match status" value="1"/>
</dbReference>
<dbReference type="InterPro" id="IPR000477">
    <property type="entry name" value="RT_dom"/>
</dbReference>
<feature type="region of interest" description="Disordered" evidence="1">
    <location>
        <begin position="1"/>
        <end position="23"/>
    </location>
</feature>
<protein>
    <recommendedName>
        <fullName evidence="7">Reverse transcriptase domain-containing protein</fullName>
    </recommendedName>
</protein>
<dbReference type="InterPro" id="IPR021109">
    <property type="entry name" value="Peptidase_aspartic_dom_sf"/>
</dbReference>
<evidence type="ECO:0000313" key="6">
    <source>
        <dbReference type="Proteomes" id="UP000236291"/>
    </source>
</evidence>
<dbReference type="Gene3D" id="2.40.70.10">
    <property type="entry name" value="Acid Proteases"/>
    <property type="match status" value="1"/>
</dbReference>
<evidence type="ECO:0000259" key="4">
    <source>
        <dbReference type="Pfam" id="PF17919"/>
    </source>
</evidence>
<evidence type="ECO:0000259" key="2">
    <source>
        <dbReference type="Pfam" id="PF00078"/>
    </source>
</evidence>
<sequence>MAEEPPRNTAGGVGTMPCHNSPRRLAHLARPPRGARQTEMKTGLLQLLYANPFIGLSHEDPYNHLVKFYEIAGSLGAPEAEEEAVFMRMFPHSLIGKAKDWYLDLPAQVMTNWNTLEEKFLDRFFPHHKFMESKTSIPDSKLLLDTTTCGSLLSLSAADATAIIEKMSLSDRQGERNKTQRKPEILELDTSDAVLAQNKLLTNTVEELSKQMSKLMTLHEGSSKAKQVAVCELCTGDHPTGHCPPSKEEVNFMGTQQRQGQYQNNAGYQRGNNSNYGQGWRQDVGSWNRQRQYESYSQPPPQQSQQTSLEETMRSFMEMQAKQNQQQHQQMQIQQQHLQQFQQETQTYQRGNDAVLRNLETQIGQIAIKEELSQQTPNQIQKNNLDASCSAIIQRTLPTKEKDSGRVTLPVTIGNVDVGKALIDLGSSINLIPLSVIKRIGGLDVTRTRMTLQLADKSIPRPSGMAEDVLVKVDKFMFPIDFVVMDIEEDVDVPLILGRPFMKTARMMIDIDDGVMKVRVQDEEVSFNLWEAMKHPNEKDMCFKLDATEEAILDVRKQAHKPSSLDPEKEEEVEEFLKQLDALKEISPLEAKIKELKNDEKPVEVKLELKTLPSHLKYVFLEKGEKKPVIISNSLTVGEESSLIHVLKENKEAIGWSLSDLKGISPSYCMHNIMMEDDYKPVAQPQRRLNPTMKEVVRKEVVKLLEADMIYPISDSAWVSPVQVVPKKGGMTVITNDKNELIPSRTVTGWRMRIDYRRLNKATRKDHFPLPFMDQMLERLSGQEFYCFLDGYSGYNQISVNPEDHEKTAFTCPFGVFAYRRMPFGLCNAPTTFQRCMQAIFSDLIEKCIEVFMDDFSVFGPSFELCLKNLDTVLKRCVETNLVLNWEKCHFMMTEGIVLGHKISSKGIEVDKAKVEVIEKLPPPVNVKGIRSFLGHAGFYRRFIKDFSKIAKPLSNLLNKDKSFNFDDECLSAFNNLKEKLITAPIIIAPDWKLEFELMCDASDYAVGAVLGQRKNKIFHAIHYASKTMQPSST</sequence>
<dbReference type="CDD" id="cd00303">
    <property type="entry name" value="retropepsin_like"/>
    <property type="match status" value="1"/>
</dbReference>
<reference evidence="5 6" key="1">
    <citation type="journal article" date="2014" name="Am. J. Bot.">
        <title>Genome assembly and annotation for red clover (Trifolium pratense; Fabaceae).</title>
        <authorList>
            <person name="Istvanek J."/>
            <person name="Jaros M."/>
            <person name="Krenek A."/>
            <person name="Repkova J."/>
        </authorList>
    </citation>
    <scope>NUCLEOTIDE SEQUENCE [LARGE SCALE GENOMIC DNA]</scope>
    <source>
        <strain evidence="6">cv. Tatra</strain>
        <tissue evidence="5">Young leaves</tissue>
    </source>
</reference>
<gene>
    <name evidence="5" type="ORF">L195_g019419</name>
</gene>
<dbReference type="Gene3D" id="3.30.70.270">
    <property type="match status" value="2"/>
</dbReference>
<proteinExistence type="predicted"/>
<dbReference type="SUPFAM" id="SSF50630">
    <property type="entry name" value="Acid proteases"/>
    <property type="match status" value="1"/>
</dbReference>
<feature type="domain" description="Reverse transcriptase" evidence="2">
    <location>
        <begin position="747"/>
        <end position="903"/>
    </location>
</feature>
<dbReference type="EMBL" id="ASHM01014275">
    <property type="protein sequence ID" value="PNX96217.1"/>
    <property type="molecule type" value="Genomic_DNA"/>
</dbReference>
<dbReference type="InterPro" id="IPR051320">
    <property type="entry name" value="Viral_Replic_Matur_Polypro"/>
</dbReference>
<evidence type="ECO:0000256" key="1">
    <source>
        <dbReference type="SAM" id="MobiDB-lite"/>
    </source>
</evidence>
<dbReference type="AlphaFoldDB" id="A0A2K3MZL1"/>
<dbReference type="InterPro" id="IPR041577">
    <property type="entry name" value="RT_RNaseH_2"/>
</dbReference>
<dbReference type="Proteomes" id="UP000236291">
    <property type="component" value="Unassembled WGS sequence"/>
</dbReference>
<reference evidence="5 6" key="2">
    <citation type="journal article" date="2017" name="Front. Plant Sci.">
        <title>Gene Classification and Mining of Molecular Markers Useful in Red Clover (Trifolium pratense) Breeding.</title>
        <authorList>
            <person name="Istvanek J."/>
            <person name="Dluhosova J."/>
            <person name="Dluhos P."/>
            <person name="Patkova L."/>
            <person name="Nedelnik J."/>
            <person name="Repkova J."/>
        </authorList>
    </citation>
    <scope>NUCLEOTIDE SEQUENCE [LARGE SCALE GENOMIC DNA]</scope>
    <source>
        <strain evidence="6">cv. Tatra</strain>
        <tissue evidence="5">Young leaves</tissue>
    </source>
</reference>
<evidence type="ECO:0000313" key="5">
    <source>
        <dbReference type="EMBL" id="PNX96217.1"/>
    </source>
</evidence>
<evidence type="ECO:0000259" key="3">
    <source>
        <dbReference type="Pfam" id="PF03732"/>
    </source>
</evidence>
<dbReference type="Pfam" id="PF03732">
    <property type="entry name" value="Retrotrans_gag"/>
    <property type="match status" value="1"/>
</dbReference>
<dbReference type="InterPro" id="IPR043502">
    <property type="entry name" value="DNA/RNA_pol_sf"/>
</dbReference>
<organism evidence="5 6">
    <name type="scientific">Trifolium pratense</name>
    <name type="common">Red clover</name>
    <dbReference type="NCBI Taxonomy" id="57577"/>
    <lineage>
        <taxon>Eukaryota</taxon>
        <taxon>Viridiplantae</taxon>
        <taxon>Streptophyta</taxon>
        <taxon>Embryophyta</taxon>
        <taxon>Tracheophyta</taxon>
        <taxon>Spermatophyta</taxon>
        <taxon>Magnoliopsida</taxon>
        <taxon>eudicotyledons</taxon>
        <taxon>Gunneridae</taxon>
        <taxon>Pentapetalae</taxon>
        <taxon>rosids</taxon>
        <taxon>fabids</taxon>
        <taxon>Fabales</taxon>
        <taxon>Fabaceae</taxon>
        <taxon>Papilionoideae</taxon>
        <taxon>50 kb inversion clade</taxon>
        <taxon>NPAAA clade</taxon>
        <taxon>Hologalegina</taxon>
        <taxon>IRL clade</taxon>
        <taxon>Trifolieae</taxon>
        <taxon>Trifolium</taxon>
    </lineage>
</organism>
<evidence type="ECO:0008006" key="7">
    <source>
        <dbReference type="Google" id="ProtNLM"/>
    </source>
</evidence>